<sequence>MASPAAFNDCGKISPTDESAPTSLFPTPIRPFSRRARSLFSYSPLRSSPLGDDTPLFAPSTPLCFARIPFSWESLPGIPKKQVPKKKDYLPSLPLPPAHTPKNSPKKSNLLQRNSERNSEKDPFFKAMVECSKDVRDTDLYPLGNILKGSREFHKYRMSDENAVTEDEYEESDHEQDYWDNMDEYEYHNVINMLED</sequence>
<keyword evidence="3" id="KW-1185">Reference proteome</keyword>
<dbReference type="Pfam" id="PF05097">
    <property type="entry name" value="DUF688"/>
    <property type="match status" value="1"/>
</dbReference>
<feature type="region of interest" description="Disordered" evidence="1">
    <location>
        <begin position="79"/>
        <end position="122"/>
    </location>
</feature>
<comment type="caution">
    <text evidence="2">The sequence shown here is derived from an EMBL/GenBank/DDBJ whole genome shotgun (WGS) entry which is preliminary data.</text>
</comment>
<dbReference type="EMBL" id="WJXA01000011">
    <property type="protein sequence ID" value="KAF7127098.1"/>
    <property type="molecule type" value="Genomic_DNA"/>
</dbReference>
<dbReference type="AlphaFoldDB" id="A0A834G771"/>
<dbReference type="PANTHER" id="PTHR33696">
    <property type="entry name" value="T22J18.15-RELATED"/>
    <property type="match status" value="1"/>
</dbReference>
<protein>
    <submittedName>
        <fullName evidence="2">Uncharacterized protein</fullName>
    </submittedName>
</protein>
<feature type="compositionally biased region" description="Polar residues" evidence="1">
    <location>
        <begin position="101"/>
        <end position="113"/>
    </location>
</feature>
<organism evidence="2 3">
    <name type="scientific">Rhododendron simsii</name>
    <name type="common">Sims's rhododendron</name>
    <dbReference type="NCBI Taxonomy" id="118357"/>
    <lineage>
        <taxon>Eukaryota</taxon>
        <taxon>Viridiplantae</taxon>
        <taxon>Streptophyta</taxon>
        <taxon>Embryophyta</taxon>
        <taxon>Tracheophyta</taxon>
        <taxon>Spermatophyta</taxon>
        <taxon>Magnoliopsida</taxon>
        <taxon>eudicotyledons</taxon>
        <taxon>Gunneridae</taxon>
        <taxon>Pentapetalae</taxon>
        <taxon>asterids</taxon>
        <taxon>Ericales</taxon>
        <taxon>Ericaceae</taxon>
        <taxon>Ericoideae</taxon>
        <taxon>Rhodoreae</taxon>
        <taxon>Rhododendron</taxon>
    </lineage>
</organism>
<dbReference type="Proteomes" id="UP000626092">
    <property type="component" value="Unassembled WGS sequence"/>
</dbReference>
<dbReference type="InterPro" id="IPR007789">
    <property type="entry name" value="DUF688"/>
</dbReference>
<evidence type="ECO:0000313" key="2">
    <source>
        <dbReference type="EMBL" id="KAF7127098.1"/>
    </source>
</evidence>
<feature type="compositionally biased region" description="Polar residues" evidence="1">
    <location>
        <begin position="16"/>
        <end position="25"/>
    </location>
</feature>
<name>A0A834G771_RHOSS</name>
<evidence type="ECO:0000256" key="1">
    <source>
        <dbReference type="SAM" id="MobiDB-lite"/>
    </source>
</evidence>
<reference evidence="2" key="1">
    <citation type="submission" date="2019-11" db="EMBL/GenBank/DDBJ databases">
        <authorList>
            <person name="Liu Y."/>
            <person name="Hou J."/>
            <person name="Li T.-Q."/>
            <person name="Guan C.-H."/>
            <person name="Wu X."/>
            <person name="Wu H.-Z."/>
            <person name="Ling F."/>
            <person name="Zhang R."/>
            <person name="Shi X.-G."/>
            <person name="Ren J.-P."/>
            <person name="Chen E.-F."/>
            <person name="Sun J.-M."/>
        </authorList>
    </citation>
    <scope>NUCLEOTIDE SEQUENCE</scope>
    <source>
        <strain evidence="2">Adult_tree_wgs_1</strain>
        <tissue evidence="2">Leaves</tissue>
    </source>
</reference>
<gene>
    <name evidence="2" type="ORF">RHSIM_Rhsim11G0058400</name>
</gene>
<evidence type="ECO:0000313" key="3">
    <source>
        <dbReference type="Proteomes" id="UP000626092"/>
    </source>
</evidence>
<proteinExistence type="predicted"/>
<feature type="region of interest" description="Disordered" evidence="1">
    <location>
        <begin position="1"/>
        <end position="29"/>
    </location>
</feature>
<accession>A0A834G771</accession>
<dbReference type="OrthoDB" id="1925896at2759"/>
<dbReference type="PANTHER" id="PTHR33696:SF1">
    <property type="entry name" value="T22J18.15"/>
    <property type="match status" value="1"/>
</dbReference>